<dbReference type="Gene3D" id="1.10.260.40">
    <property type="entry name" value="lambda repressor-like DNA-binding domains"/>
    <property type="match status" value="1"/>
</dbReference>
<proteinExistence type="predicted"/>
<dbReference type="InterPro" id="IPR001387">
    <property type="entry name" value="Cro/C1-type_HTH"/>
</dbReference>
<reference evidence="3" key="1">
    <citation type="journal article" date="2019" name="Int. J. Syst. Evol. Microbiol.">
        <title>The Global Catalogue of Microorganisms (GCM) 10K type strain sequencing project: providing services to taxonomists for standard genome sequencing and annotation.</title>
        <authorList>
            <consortium name="The Broad Institute Genomics Platform"/>
            <consortium name="The Broad Institute Genome Sequencing Center for Infectious Disease"/>
            <person name="Wu L."/>
            <person name="Ma J."/>
        </authorList>
    </citation>
    <scope>NUCLEOTIDE SEQUENCE [LARGE SCALE GENOMIC DNA]</scope>
    <source>
        <strain evidence="3">CGMCC 1.15353</strain>
    </source>
</reference>
<dbReference type="SUPFAM" id="SSF47413">
    <property type="entry name" value="lambda repressor-like DNA-binding domains"/>
    <property type="match status" value="1"/>
</dbReference>
<dbReference type="InterPro" id="IPR010982">
    <property type="entry name" value="Lambda_DNA-bd_dom_sf"/>
</dbReference>
<dbReference type="Proteomes" id="UP000642571">
    <property type="component" value="Unassembled WGS sequence"/>
</dbReference>
<organism evidence="2 3">
    <name type="scientific">Pontibacillus salipaludis</name>
    <dbReference type="NCBI Taxonomy" id="1697394"/>
    <lineage>
        <taxon>Bacteria</taxon>
        <taxon>Bacillati</taxon>
        <taxon>Bacillota</taxon>
        <taxon>Bacilli</taxon>
        <taxon>Bacillales</taxon>
        <taxon>Bacillaceae</taxon>
        <taxon>Pontibacillus</taxon>
    </lineage>
</organism>
<evidence type="ECO:0000313" key="2">
    <source>
        <dbReference type="EMBL" id="GGD28924.1"/>
    </source>
</evidence>
<accession>A0ABQ1QIT1</accession>
<sequence>MGTTTFGQYIKDKRAERNLSRSEMARRVGITPQYAMGIERGQVIPTEDKIERLVEVLEANEKTAFKLADKIPTRIFEEAKANYFNKA</sequence>
<keyword evidence="3" id="KW-1185">Reference proteome</keyword>
<dbReference type="SMART" id="SM00530">
    <property type="entry name" value="HTH_XRE"/>
    <property type="match status" value="1"/>
</dbReference>
<feature type="domain" description="HTH cro/C1-type" evidence="1">
    <location>
        <begin position="10"/>
        <end position="65"/>
    </location>
</feature>
<dbReference type="PROSITE" id="PS50943">
    <property type="entry name" value="HTH_CROC1"/>
    <property type="match status" value="1"/>
</dbReference>
<gene>
    <name evidence="2" type="ORF">GCM10011389_40630</name>
</gene>
<comment type="caution">
    <text evidence="2">The sequence shown here is derived from an EMBL/GenBank/DDBJ whole genome shotgun (WGS) entry which is preliminary data.</text>
</comment>
<dbReference type="EMBL" id="BMIN01000029">
    <property type="protein sequence ID" value="GGD28924.1"/>
    <property type="molecule type" value="Genomic_DNA"/>
</dbReference>
<evidence type="ECO:0000313" key="3">
    <source>
        <dbReference type="Proteomes" id="UP000642571"/>
    </source>
</evidence>
<dbReference type="CDD" id="cd00093">
    <property type="entry name" value="HTH_XRE"/>
    <property type="match status" value="1"/>
</dbReference>
<protein>
    <recommendedName>
        <fullName evidence="1">HTH cro/C1-type domain-containing protein</fullName>
    </recommendedName>
</protein>
<dbReference type="Pfam" id="PF01381">
    <property type="entry name" value="HTH_3"/>
    <property type="match status" value="1"/>
</dbReference>
<evidence type="ECO:0000259" key="1">
    <source>
        <dbReference type="PROSITE" id="PS50943"/>
    </source>
</evidence>
<name>A0ABQ1QIT1_9BACI</name>
<dbReference type="RefSeq" id="WP_188656156.1">
    <property type="nucleotide sequence ID" value="NZ_BMIN01000029.1"/>
</dbReference>